<accession>A0A3S4VJL9</accession>
<gene>
    <name evidence="2" type="ORF">NCTC10951_01296</name>
</gene>
<evidence type="ECO:0000256" key="1">
    <source>
        <dbReference type="SAM" id="Phobius"/>
    </source>
</evidence>
<evidence type="ECO:0000313" key="2">
    <source>
        <dbReference type="EMBL" id="VEI15697.1"/>
    </source>
</evidence>
<keyword evidence="1" id="KW-0472">Membrane</keyword>
<organism evidence="2 3">
    <name type="scientific">Actinomyces viscosus</name>
    <dbReference type="NCBI Taxonomy" id="1656"/>
    <lineage>
        <taxon>Bacteria</taxon>
        <taxon>Bacillati</taxon>
        <taxon>Actinomycetota</taxon>
        <taxon>Actinomycetes</taxon>
        <taxon>Actinomycetales</taxon>
        <taxon>Actinomycetaceae</taxon>
        <taxon>Actinomyces</taxon>
    </lineage>
</organism>
<reference evidence="2 3" key="1">
    <citation type="submission" date="2018-12" db="EMBL/GenBank/DDBJ databases">
        <authorList>
            <consortium name="Pathogen Informatics"/>
        </authorList>
    </citation>
    <scope>NUCLEOTIDE SEQUENCE [LARGE SCALE GENOMIC DNA]</scope>
    <source>
        <strain evidence="2 3">NCTC10951</strain>
    </source>
</reference>
<dbReference type="AlphaFoldDB" id="A0A3S4VJL9"/>
<feature type="transmembrane region" description="Helical" evidence="1">
    <location>
        <begin position="6"/>
        <end position="27"/>
    </location>
</feature>
<keyword evidence="1" id="KW-1133">Transmembrane helix</keyword>
<dbReference type="EMBL" id="LR134477">
    <property type="protein sequence ID" value="VEI15697.1"/>
    <property type="molecule type" value="Genomic_DNA"/>
</dbReference>
<dbReference type="KEGG" id="avc:NCTC10951_01296"/>
<dbReference type="Proteomes" id="UP000268658">
    <property type="component" value="Chromosome"/>
</dbReference>
<name>A0A3S4VJL9_ACTVI</name>
<sequence>MLVTWSILAFLVSALCWIVGDALIVGFHRPDKREHGEFIGLMGGRLLRLLHAY</sequence>
<proteinExistence type="predicted"/>
<protein>
    <submittedName>
        <fullName evidence="2">Uncharacterized protein</fullName>
    </submittedName>
</protein>
<evidence type="ECO:0000313" key="3">
    <source>
        <dbReference type="Proteomes" id="UP000268658"/>
    </source>
</evidence>
<keyword evidence="1" id="KW-0812">Transmembrane</keyword>